<evidence type="ECO:0000313" key="2">
    <source>
        <dbReference type="Proteomes" id="UP001212997"/>
    </source>
</evidence>
<dbReference type="EMBL" id="JANAWD010000393">
    <property type="protein sequence ID" value="KAJ3480144.1"/>
    <property type="molecule type" value="Genomic_DNA"/>
</dbReference>
<comment type="caution">
    <text evidence="1">The sequence shown here is derived from an EMBL/GenBank/DDBJ whole genome shotgun (WGS) entry which is preliminary data.</text>
</comment>
<sequence>MDGPWRFPRVLVCASDSLGDLDAAELPLWAQTTIVIAKTYIQPLEIDVAARVESGRDLEKVKNALKGVSKYIHADNLSHDAPVPRVPVKPEHTHVVLVGIEPLIAINDDLTTIYIPTASQPASRSYTFSRLGSNGFVVLLEKEARTLLAEFTPEKNVTALTGRELVRALVAQPSLNDFDAEDEDDYEREERYEFEIDPAIIEGAPKSTSGCVAAFVGKFIGGCDSELVSEY</sequence>
<dbReference type="Proteomes" id="UP001212997">
    <property type="component" value="Unassembled WGS sequence"/>
</dbReference>
<organism evidence="1 2">
    <name type="scientific">Meripilus lineatus</name>
    <dbReference type="NCBI Taxonomy" id="2056292"/>
    <lineage>
        <taxon>Eukaryota</taxon>
        <taxon>Fungi</taxon>
        <taxon>Dikarya</taxon>
        <taxon>Basidiomycota</taxon>
        <taxon>Agaricomycotina</taxon>
        <taxon>Agaricomycetes</taxon>
        <taxon>Polyporales</taxon>
        <taxon>Meripilaceae</taxon>
        <taxon>Meripilus</taxon>
    </lineage>
</organism>
<evidence type="ECO:0000313" key="1">
    <source>
        <dbReference type="EMBL" id="KAJ3480144.1"/>
    </source>
</evidence>
<keyword evidence="2" id="KW-1185">Reference proteome</keyword>
<reference evidence="1" key="1">
    <citation type="submission" date="2022-07" db="EMBL/GenBank/DDBJ databases">
        <title>Genome Sequence of Physisporinus lineatus.</title>
        <authorList>
            <person name="Buettner E."/>
        </authorList>
    </citation>
    <scope>NUCLEOTIDE SEQUENCE</scope>
    <source>
        <strain evidence="1">VT162</strain>
    </source>
</reference>
<proteinExistence type="predicted"/>
<dbReference type="AlphaFoldDB" id="A0AAD5UZD1"/>
<gene>
    <name evidence="1" type="ORF">NLI96_g8563</name>
</gene>
<name>A0AAD5UZD1_9APHY</name>
<accession>A0AAD5UZD1</accession>
<protein>
    <submittedName>
        <fullName evidence="1">Uncharacterized protein</fullName>
    </submittedName>
</protein>